<dbReference type="RefSeq" id="WP_169698509.1">
    <property type="nucleotide sequence ID" value="NZ_LS974202.1"/>
</dbReference>
<dbReference type="AlphaFoldDB" id="A0A7Z7LEX5"/>
<dbReference type="InterPro" id="IPR012337">
    <property type="entry name" value="RNaseH-like_sf"/>
</dbReference>
<evidence type="ECO:0000313" key="3">
    <source>
        <dbReference type="Proteomes" id="UP000250796"/>
    </source>
</evidence>
<proteinExistence type="predicted"/>
<protein>
    <recommendedName>
        <fullName evidence="1">Transposase IS4-like domain-containing protein</fullName>
    </recommendedName>
</protein>
<dbReference type="InterPro" id="IPR002559">
    <property type="entry name" value="Transposase_11"/>
</dbReference>
<dbReference type="GO" id="GO:0004803">
    <property type="term" value="F:transposase activity"/>
    <property type="evidence" value="ECO:0007669"/>
    <property type="project" value="InterPro"/>
</dbReference>
<evidence type="ECO:0000313" key="2">
    <source>
        <dbReference type="EMBL" id="SSC12115.1"/>
    </source>
</evidence>
<evidence type="ECO:0000259" key="1">
    <source>
        <dbReference type="Pfam" id="PF01609"/>
    </source>
</evidence>
<organism evidence="2 3">
    <name type="scientific">Mesotoga infera</name>
    <dbReference type="NCBI Taxonomy" id="1236046"/>
    <lineage>
        <taxon>Bacteria</taxon>
        <taxon>Thermotogati</taxon>
        <taxon>Thermotogota</taxon>
        <taxon>Thermotogae</taxon>
        <taxon>Kosmotogales</taxon>
        <taxon>Kosmotogaceae</taxon>
        <taxon>Mesotoga</taxon>
    </lineage>
</organism>
<gene>
    <name evidence="2" type="ORF">MESINF_0666</name>
</gene>
<accession>A0A7Z7LEX5</accession>
<dbReference type="EMBL" id="LS974202">
    <property type="protein sequence ID" value="SSC12115.1"/>
    <property type="molecule type" value="Genomic_DNA"/>
</dbReference>
<dbReference type="Pfam" id="PF01609">
    <property type="entry name" value="DDE_Tnp_1"/>
    <property type="match status" value="1"/>
</dbReference>
<dbReference type="GO" id="GO:0006313">
    <property type="term" value="P:DNA transposition"/>
    <property type="evidence" value="ECO:0007669"/>
    <property type="project" value="InterPro"/>
</dbReference>
<sequence length="364" mass="42228">MPTTNISQIISDVIGSVRFLRIEQRRFVEGYSCALFLSAHKNTSRLAPFCSSSQSSISRMLSSQSLSTRDLSYARVDYISRFLQEYSLEFKYIILDETVMKRRGKRIENLGKFYSTIENKIVSGVSLLSAIGWVKDKLYFPLFSSLRDEENLTDQFIRMLERIPFKDTILMMDGGILCSEIFLKAMEMGFTVIGRLNPVMNVIFQGRKLHLSKLRNKTRGLSSIIVKIPKYNNATVKLVFHNTDQENRIILSSDTSLTDWEILEHYRKRNYIETYFKAVKQNFGLKAQVFSSTSFQKHVELVQLAFTTWMIANFYRSVKDQVSLRDFLELIKFDYFFQLARSSSASDSSIHFLLPRFVNSKCIS</sequence>
<dbReference type="SUPFAM" id="SSF53098">
    <property type="entry name" value="Ribonuclease H-like"/>
    <property type="match status" value="1"/>
</dbReference>
<dbReference type="Proteomes" id="UP000250796">
    <property type="component" value="Chromosome MESINF"/>
</dbReference>
<name>A0A7Z7LEX5_9BACT</name>
<reference evidence="2 3" key="1">
    <citation type="submission" date="2017-01" db="EMBL/GenBank/DDBJ databases">
        <authorList>
            <person name="Erauso G."/>
        </authorList>
    </citation>
    <scope>NUCLEOTIDE SEQUENCE [LARGE SCALE GENOMIC DNA]</scope>
    <source>
        <strain evidence="2">MESINF1</strain>
    </source>
</reference>
<feature type="domain" description="Transposase IS4-like" evidence="1">
    <location>
        <begin position="151"/>
        <end position="304"/>
    </location>
</feature>
<dbReference type="GO" id="GO:0003677">
    <property type="term" value="F:DNA binding"/>
    <property type="evidence" value="ECO:0007669"/>
    <property type="project" value="InterPro"/>
</dbReference>
<dbReference type="KEGG" id="minf:MESINF_0666"/>
<keyword evidence="3" id="KW-1185">Reference proteome</keyword>